<gene>
    <name evidence="1" type="ORF">B11C_10074</name>
</gene>
<dbReference type="EMBL" id="FN645506">
    <property type="protein sequence ID" value="CBI81600.1"/>
    <property type="molecule type" value="Genomic_DNA"/>
</dbReference>
<protein>
    <submittedName>
        <fullName evidence="1">Uncharacterized protein</fullName>
    </submittedName>
</protein>
<dbReference type="AlphaFoldDB" id="E6YXL2"/>
<accession>E6YXL2</accession>
<evidence type="ECO:0000313" key="1">
    <source>
        <dbReference type="EMBL" id="CBI81600.1"/>
    </source>
</evidence>
<organism evidence="1">
    <name type="scientific">Bartonella schoenbuchensis (strain DSM 13525 / NCTC 13165 / R1)</name>
    <dbReference type="NCBI Taxonomy" id="687861"/>
    <lineage>
        <taxon>Bacteria</taxon>
        <taxon>Pseudomonadati</taxon>
        <taxon>Pseudomonadota</taxon>
        <taxon>Alphaproteobacteria</taxon>
        <taxon>Hyphomicrobiales</taxon>
        <taxon>Bartonellaceae</taxon>
        <taxon>Bartonella</taxon>
    </lineage>
</organism>
<sequence length="54" mass="6312">MHKFQYAFLLTKDMYSMSTKLKNNLLSIILYLLNAIDLIQVSSENNKSQCIKDQ</sequence>
<name>E6YXL2_BARSR</name>
<proteinExistence type="predicted"/>
<reference evidence="1" key="1">
    <citation type="journal article" date="2011" name="PLoS Genet.">
        <title>Parallel evolution of a type IV secretion system in radiating lineages of the host-restricted bacterial pathogen Bartonella.</title>
        <authorList>
            <person name="Engel P."/>
            <person name="Salzburger W."/>
            <person name="Liesch M."/>
            <person name="Chang C.C."/>
            <person name="Maruyama S."/>
            <person name="Lanz C."/>
            <person name="Calteau A."/>
            <person name="Lajus A."/>
            <person name="Medigue C."/>
            <person name="Schuster S.C."/>
            <person name="Dehio C."/>
        </authorList>
    </citation>
    <scope>NUCLEOTIDE SEQUENCE</scope>
    <source>
        <strain evidence="1">R1</strain>
    </source>
</reference>